<name>A0ABT8WUX1_9FLAO</name>
<evidence type="ECO:0000256" key="3">
    <source>
        <dbReference type="ARBA" id="ARBA00023082"/>
    </source>
</evidence>
<dbReference type="PANTHER" id="PTHR43133">
    <property type="entry name" value="RNA POLYMERASE ECF-TYPE SIGMA FACTO"/>
    <property type="match status" value="1"/>
</dbReference>
<dbReference type="Gene3D" id="1.10.1740.10">
    <property type="match status" value="1"/>
</dbReference>
<dbReference type="SUPFAM" id="SSF88659">
    <property type="entry name" value="Sigma3 and sigma4 domains of RNA polymerase sigma factors"/>
    <property type="match status" value="1"/>
</dbReference>
<dbReference type="InterPro" id="IPR013324">
    <property type="entry name" value="RNA_pol_sigma_r3/r4-like"/>
</dbReference>
<dbReference type="RefSeq" id="WP_303304313.1">
    <property type="nucleotide sequence ID" value="NZ_BAABDA010000064.1"/>
</dbReference>
<feature type="domain" description="RNA polymerase sigma factor 70 region 4 type 2" evidence="5">
    <location>
        <begin position="141"/>
        <end position="187"/>
    </location>
</feature>
<dbReference type="Pfam" id="PF08281">
    <property type="entry name" value="Sigma70_r4_2"/>
    <property type="match status" value="1"/>
</dbReference>
<keyword evidence="4" id="KW-0804">Transcription</keyword>
<dbReference type="InterPro" id="IPR039425">
    <property type="entry name" value="RNA_pol_sigma-70-like"/>
</dbReference>
<organism evidence="6 7">
    <name type="scientific">Flavivirga jejuensis</name>
    <dbReference type="NCBI Taxonomy" id="870487"/>
    <lineage>
        <taxon>Bacteria</taxon>
        <taxon>Pseudomonadati</taxon>
        <taxon>Bacteroidota</taxon>
        <taxon>Flavobacteriia</taxon>
        <taxon>Flavobacteriales</taxon>
        <taxon>Flavobacteriaceae</taxon>
        <taxon>Flavivirga</taxon>
    </lineage>
</organism>
<dbReference type="Proteomes" id="UP001176806">
    <property type="component" value="Unassembled WGS sequence"/>
</dbReference>
<dbReference type="InterPro" id="IPR013249">
    <property type="entry name" value="RNA_pol_sigma70_r4_t2"/>
</dbReference>
<evidence type="ECO:0000256" key="1">
    <source>
        <dbReference type="ARBA" id="ARBA00010641"/>
    </source>
</evidence>
<dbReference type="CDD" id="cd06171">
    <property type="entry name" value="Sigma70_r4"/>
    <property type="match status" value="1"/>
</dbReference>
<dbReference type="Gene3D" id="1.10.10.10">
    <property type="entry name" value="Winged helix-like DNA-binding domain superfamily/Winged helix DNA-binding domain"/>
    <property type="match status" value="1"/>
</dbReference>
<evidence type="ECO:0000259" key="5">
    <source>
        <dbReference type="Pfam" id="PF08281"/>
    </source>
</evidence>
<dbReference type="PANTHER" id="PTHR43133:SF46">
    <property type="entry name" value="RNA POLYMERASE SIGMA-70 FACTOR ECF SUBFAMILY"/>
    <property type="match status" value="1"/>
</dbReference>
<reference evidence="6" key="1">
    <citation type="submission" date="2023-07" db="EMBL/GenBank/DDBJ databases">
        <title>Two novel species in the genus Flavivirga.</title>
        <authorList>
            <person name="Kwon K."/>
        </authorList>
    </citation>
    <scope>NUCLEOTIDE SEQUENCE</scope>
    <source>
        <strain evidence="6">KACC 14158</strain>
    </source>
</reference>
<comment type="caution">
    <text evidence="6">The sequence shown here is derived from an EMBL/GenBank/DDBJ whole genome shotgun (WGS) entry which is preliminary data.</text>
</comment>
<dbReference type="NCBIfam" id="TIGR02937">
    <property type="entry name" value="sigma70-ECF"/>
    <property type="match status" value="1"/>
</dbReference>
<dbReference type="InterPro" id="IPR013325">
    <property type="entry name" value="RNA_pol_sigma_r2"/>
</dbReference>
<dbReference type="EMBL" id="JAUOEL010000010">
    <property type="protein sequence ID" value="MDO5976978.1"/>
    <property type="molecule type" value="Genomic_DNA"/>
</dbReference>
<sequence length="202" mass="23769">MNFNKNNNGLPISNFDKEIKFGSSKIDDNLLWNSFKEGSRKAFCYIYNENFDKLLLYGIKITQNQDLVEDQLQDFFIYLWNKKENLTIKYSITNYLLFAFRYRLVHTIKKENKNKDLSDWESNEIEEIGMPDQDHLSRVNNVVDVLPIKQREIIYLKYFESLDGSEIADIMGISKGGVYNLLSRAISNLKRKLSDEKLNARV</sequence>
<dbReference type="SUPFAM" id="SSF88946">
    <property type="entry name" value="Sigma2 domain of RNA polymerase sigma factors"/>
    <property type="match status" value="1"/>
</dbReference>
<evidence type="ECO:0000256" key="4">
    <source>
        <dbReference type="ARBA" id="ARBA00023163"/>
    </source>
</evidence>
<comment type="similarity">
    <text evidence="1">Belongs to the sigma-70 factor family. ECF subfamily.</text>
</comment>
<evidence type="ECO:0000256" key="2">
    <source>
        <dbReference type="ARBA" id="ARBA00023015"/>
    </source>
</evidence>
<dbReference type="InterPro" id="IPR014284">
    <property type="entry name" value="RNA_pol_sigma-70_dom"/>
</dbReference>
<keyword evidence="2" id="KW-0805">Transcription regulation</keyword>
<keyword evidence="7" id="KW-1185">Reference proteome</keyword>
<accession>A0ABT8WUX1</accession>
<proteinExistence type="inferred from homology"/>
<evidence type="ECO:0000313" key="7">
    <source>
        <dbReference type="Proteomes" id="UP001176806"/>
    </source>
</evidence>
<evidence type="ECO:0000313" key="6">
    <source>
        <dbReference type="EMBL" id="MDO5976978.1"/>
    </source>
</evidence>
<gene>
    <name evidence="6" type="ORF">Q4Q40_22490</name>
</gene>
<keyword evidence="3" id="KW-0731">Sigma factor</keyword>
<dbReference type="InterPro" id="IPR036388">
    <property type="entry name" value="WH-like_DNA-bd_sf"/>
</dbReference>
<protein>
    <submittedName>
        <fullName evidence="6">Sigma-70 family RNA polymerase sigma factor</fullName>
    </submittedName>
</protein>